<dbReference type="GO" id="GO:0005524">
    <property type="term" value="F:ATP binding"/>
    <property type="evidence" value="ECO:0007669"/>
    <property type="project" value="UniProtKB-KW"/>
</dbReference>
<dbReference type="InterPro" id="IPR002182">
    <property type="entry name" value="NB-ARC"/>
</dbReference>
<evidence type="ECO:0000259" key="6">
    <source>
        <dbReference type="Pfam" id="PF00931"/>
    </source>
</evidence>
<dbReference type="Proteomes" id="UP001652600">
    <property type="component" value="Chromosome 6"/>
</dbReference>
<keyword evidence="2" id="KW-0677">Repeat</keyword>
<dbReference type="FunFam" id="1.10.10.10:FF:000322">
    <property type="entry name" value="Probable disease resistance protein At1g63360"/>
    <property type="match status" value="1"/>
</dbReference>
<dbReference type="Pfam" id="PF18052">
    <property type="entry name" value="Rx_N"/>
    <property type="match status" value="1"/>
</dbReference>
<feature type="domain" description="NB-ARC" evidence="6">
    <location>
        <begin position="189"/>
        <end position="345"/>
    </location>
</feature>
<dbReference type="GO" id="GO:0051707">
    <property type="term" value="P:response to other organism"/>
    <property type="evidence" value="ECO:0007669"/>
    <property type="project" value="UniProtKB-ARBA"/>
</dbReference>
<dbReference type="Pfam" id="PF00931">
    <property type="entry name" value="NB-ARC"/>
    <property type="match status" value="1"/>
</dbReference>
<dbReference type="SUPFAM" id="SSF52058">
    <property type="entry name" value="L domain-like"/>
    <property type="match status" value="2"/>
</dbReference>
<protein>
    <submittedName>
        <fullName evidence="11">Disease resistance protein RGA3 isoform X1</fullName>
    </submittedName>
</protein>
<dbReference type="GeneID" id="103483952"/>
<dbReference type="eggNOG" id="KOG4658">
    <property type="taxonomic scope" value="Eukaryota"/>
</dbReference>
<gene>
    <name evidence="11" type="primary">LOC103483952</name>
</gene>
<dbReference type="Gene3D" id="3.40.50.300">
    <property type="entry name" value="P-loop containing nucleotide triphosphate hydrolases"/>
    <property type="match status" value="1"/>
</dbReference>
<dbReference type="GO" id="GO:0006952">
    <property type="term" value="P:defense response"/>
    <property type="evidence" value="ECO:0007669"/>
    <property type="project" value="UniProtKB-KW"/>
</dbReference>
<evidence type="ECO:0000256" key="1">
    <source>
        <dbReference type="ARBA" id="ARBA00022614"/>
    </source>
</evidence>
<keyword evidence="4" id="KW-0611">Plant defense</keyword>
<evidence type="ECO:0000256" key="4">
    <source>
        <dbReference type="ARBA" id="ARBA00022821"/>
    </source>
</evidence>
<evidence type="ECO:0000256" key="2">
    <source>
        <dbReference type="ARBA" id="ARBA00022737"/>
    </source>
</evidence>
<feature type="domain" description="R13L1/DRL21-like LRR repeat region" evidence="9">
    <location>
        <begin position="681"/>
        <end position="802"/>
    </location>
</feature>
<keyword evidence="3" id="KW-0547">Nucleotide-binding</keyword>
<dbReference type="InterPro" id="IPR058922">
    <property type="entry name" value="WHD_DRP"/>
</dbReference>
<evidence type="ECO:0000313" key="10">
    <source>
        <dbReference type="Proteomes" id="UP001652600"/>
    </source>
</evidence>
<reference evidence="11" key="1">
    <citation type="submission" date="2025-08" db="UniProtKB">
        <authorList>
            <consortium name="RefSeq"/>
        </authorList>
    </citation>
    <scope>IDENTIFICATION</scope>
    <source>
        <tissue evidence="11">Stem</tissue>
    </source>
</reference>
<evidence type="ECO:0000259" key="7">
    <source>
        <dbReference type="Pfam" id="PF18052"/>
    </source>
</evidence>
<dbReference type="KEGG" id="cmo:103483952"/>
<dbReference type="PANTHER" id="PTHR36766">
    <property type="entry name" value="PLANT BROAD-SPECTRUM MILDEW RESISTANCE PROTEIN RPW8"/>
    <property type="match status" value="1"/>
</dbReference>
<dbReference type="InterPro" id="IPR032675">
    <property type="entry name" value="LRR_dom_sf"/>
</dbReference>
<keyword evidence="1" id="KW-0433">Leucine-rich repeat</keyword>
<dbReference type="InterPro" id="IPR041118">
    <property type="entry name" value="Rx_N"/>
</dbReference>
<evidence type="ECO:0000259" key="8">
    <source>
        <dbReference type="Pfam" id="PF23559"/>
    </source>
</evidence>
<dbReference type="Gene3D" id="1.10.10.10">
    <property type="entry name" value="Winged helix-like DNA-binding domain superfamily/Winged helix DNA-binding domain"/>
    <property type="match status" value="1"/>
</dbReference>
<feature type="domain" description="Disease resistance N-terminal" evidence="7">
    <location>
        <begin position="9"/>
        <end position="97"/>
    </location>
</feature>
<dbReference type="SUPFAM" id="SSF52540">
    <property type="entry name" value="P-loop containing nucleoside triphosphate hydrolases"/>
    <property type="match status" value="1"/>
</dbReference>
<dbReference type="InParanoid" id="A0A1S3AXV4"/>
<dbReference type="Pfam" id="PF23559">
    <property type="entry name" value="WHD_DRP"/>
    <property type="match status" value="1"/>
</dbReference>
<dbReference type="InterPro" id="IPR056789">
    <property type="entry name" value="LRR_R13L1-DRL21"/>
</dbReference>
<evidence type="ECO:0000259" key="9">
    <source>
        <dbReference type="Pfam" id="PF25019"/>
    </source>
</evidence>
<evidence type="ECO:0000256" key="3">
    <source>
        <dbReference type="ARBA" id="ARBA00022741"/>
    </source>
</evidence>
<proteinExistence type="predicted"/>
<dbReference type="FunFam" id="3.40.50.300:FF:001091">
    <property type="entry name" value="Probable disease resistance protein At1g61300"/>
    <property type="match status" value="1"/>
</dbReference>
<sequence length="1162" mass="133283">MADFVWTFALQEILKKTLHLATQQIRLAWGFKQDLSKLLDSLLFFEAILRDVDRTKSDRESINIWVTKLQDLVLDAEVVLDELSYENLRREMDVNGNSKERVRDFFSLSNPLMFRLKMARKIRTITQVLNEIKGEASAVGVIHKGGNNEIVADNGQIPETDSFLDEFEVVGRRADISRIVNIVVDNATHERITVIPIVGMGGLGKTTLAKAVFNHEPVKAHFDETIWVCVTATFDEKKILRAILESLTNFPSGLDSQDAILRRLQKELEGKRYFLVLDDVWNENVKLWNNFKSLLLKITNSIGNRVLVTTRSEEAGKIMETFPSYHLEKLSDDECWSIFKERASANGLPLTPELEVIKNVLAEQFGGIPLVAKVLGGAVQFKKRTETWLMSTLETLIMNPLQNENDVSSILRLSVDHLPNSSLKQCFAYFSNFPKGFNFEKEQLIQFWMAEGFIQPSDKVSPETMEDIGDKYFNILLARSLFQDIVKDENGKITHCKMHHLLHDLAYSVSKREALGSNLNGLVDDVPQIRQLSLVGCEQNVTLPPRRSMEKLRSLFLDRDVFGHKILGFKRLRVLNMSQCEIHNLPTSIGRLKHLRYIDVSNNMIKKLPKSIVKLYKLQTLRLGCFRGEAPKKFIKLISLRHFYMNVKRPTTRHMPSYLGRLVDLQSLPFFVVGTKKGFHIEELGYLRNLRGKLKLYNLELVRNKEEAMRADLVKKDRVYKLKLVWSEKRENNNNHDISVLEGLQPHNNLQYLTVKDFMGELFPNLTFVENLVQISLKNCSRCRRIPTFGHLPNLKVLEISGLHNLKCIGTEFYGNEYEEGSLFPKLKRFHLLDMKNLGRWEEAAVPTEVAVFPCLEELKIFDCPRLEIAPDYFSALRTLEIDDVNNPISQITLQTFKLLGIIHSGNLSGLPEELRGNLSSLEEFKVWYYLHLKTFPTIEWLTDILKCKIGYDTKWTNIQSHGLESYTSVNELSIVGHSDLTSTPDIKALCNLSSLTISGLKKLPKGFHCLTCLKSLSIGGFMEGFDFRALLHLKSLENLAMIDFGSAESTLPDELQHLTGLKHLKIVGFQGIESLPEWLGNLNSLVSLHIESCRKLRELPEAMGCLAKLEELRSFNCQELRVYQDESEWAKISYIPRFISFNYWVDEDQQRIQFKVCHKPS</sequence>
<dbReference type="OrthoDB" id="1896560at2759"/>
<dbReference type="InterPro" id="IPR036388">
    <property type="entry name" value="WH-like_DNA-bd_sf"/>
</dbReference>
<keyword evidence="5" id="KW-0067">ATP-binding</keyword>
<accession>A0A1S3AXV4</accession>
<dbReference type="Pfam" id="PF25019">
    <property type="entry name" value="LRR_R13L1-DRL21"/>
    <property type="match status" value="2"/>
</dbReference>
<dbReference type="Gene3D" id="3.80.10.10">
    <property type="entry name" value="Ribonuclease Inhibitor"/>
    <property type="match status" value="2"/>
</dbReference>
<feature type="domain" description="Disease resistance protein winged helix" evidence="8">
    <location>
        <begin position="433"/>
        <end position="506"/>
    </location>
</feature>
<dbReference type="Gene3D" id="1.20.5.4130">
    <property type="match status" value="1"/>
</dbReference>
<dbReference type="GO" id="GO:0043531">
    <property type="term" value="F:ADP binding"/>
    <property type="evidence" value="ECO:0007669"/>
    <property type="project" value="InterPro"/>
</dbReference>
<dbReference type="RefSeq" id="XP_008439051.1">
    <property type="nucleotide sequence ID" value="XM_008440829.3"/>
</dbReference>
<evidence type="ECO:0000256" key="5">
    <source>
        <dbReference type="ARBA" id="ARBA00022840"/>
    </source>
</evidence>
<dbReference type="PRINTS" id="PR00364">
    <property type="entry name" value="DISEASERSIST"/>
</dbReference>
<keyword evidence="10" id="KW-1185">Reference proteome</keyword>
<dbReference type="SMR" id="A0A1S3AXV4"/>
<name>A0A1S3AXV4_CUCME</name>
<dbReference type="AlphaFoldDB" id="A0A1S3AXV4"/>
<dbReference type="PANTHER" id="PTHR36766:SF70">
    <property type="entry name" value="DISEASE RESISTANCE PROTEIN RGA4"/>
    <property type="match status" value="1"/>
</dbReference>
<evidence type="ECO:0000313" key="11">
    <source>
        <dbReference type="RefSeq" id="XP_008439051.1"/>
    </source>
</evidence>
<organism evidence="10 11">
    <name type="scientific">Cucumis melo</name>
    <name type="common">Muskmelon</name>
    <dbReference type="NCBI Taxonomy" id="3656"/>
    <lineage>
        <taxon>Eukaryota</taxon>
        <taxon>Viridiplantae</taxon>
        <taxon>Streptophyta</taxon>
        <taxon>Embryophyta</taxon>
        <taxon>Tracheophyta</taxon>
        <taxon>Spermatophyta</taxon>
        <taxon>Magnoliopsida</taxon>
        <taxon>eudicotyledons</taxon>
        <taxon>Gunneridae</taxon>
        <taxon>Pentapetalae</taxon>
        <taxon>rosids</taxon>
        <taxon>fabids</taxon>
        <taxon>Cucurbitales</taxon>
        <taxon>Cucurbitaceae</taxon>
        <taxon>Benincaseae</taxon>
        <taxon>Cucumis</taxon>
    </lineage>
</organism>
<feature type="domain" description="R13L1/DRL21-like LRR repeat region" evidence="9">
    <location>
        <begin position="1052"/>
        <end position="1115"/>
    </location>
</feature>
<dbReference type="InterPro" id="IPR027417">
    <property type="entry name" value="P-loop_NTPase"/>
</dbReference>